<name>A0AAU7FCS5_9NEIS</name>
<reference evidence="3" key="1">
    <citation type="submission" date="2024-05" db="EMBL/GenBank/DDBJ databases">
        <authorList>
            <person name="Yang L."/>
            <person name="Pan L."/>
        </authorList>
    </citation>
    <scope>NUCLEOTIDE SEQUENCE</scope>
    <source>
        <strain evidence="3">FCG-7</strain>
    </source>
</reference>
<evidence type="ECO:0000313" key="3">
    <source>
        <dbReference type="EMBL" id="XBM01855.1"/>
    </source>
</evidence>
<dbReference type="KEGG" id="cmav:ABHF33_06190"/>
<dbReference type="AlphaFoldDB" id="A0AAU7FCS5"/>
<dbReference type="EMBL" id="CP157355">
    <property type="protein sequence ID" value="XBM01855.1"/>
    <property type="molecule type" value="Genomic_DNA"/>
</dbReference>
<keyword evidence="2" id="KW-0732">Signal</keyword>
<organism evidence="3">
    <name type="scientific">Chitinibacter mangrovi</name>
    <dbReference type="NCBI Taxonomy" id="3153927"/>
    <lineage>
        <taxon>Bacteria</taxon>
        <taxon>Pseudomonadati</taxon>
        <taxon>Pseudomonadota</taxon>
        <taxon>Betaproteobacteria</taxon>
        <taxon>Neisseriales</taxon>
        <taxon>Chitinibacteraceae</taxon>
        <taxon>Chitinibacter</taxon>
    </lineage>
</organism>
<gene>
    <name evidence="3" type="ORF">ABHF33_06190</name>
</gene>
<evidence type="ECO:0000256" key="1">
    <source>
        <dbReference type="SAM" id="MobiDB-lite"/>
    </source>
</evidence>
<feature type="chain" id="PRO_5043896467" description="DUF4124 domain-containing protein" evidence="2">
    <location>
        <begin position="26"/>
        <end position="101"/>
    </location>
</feature>
<sequence length="101" mass="11152">MMKKRILLGLVSLLALMMLAINVQADDWGTLFFSQSERAQLRAQSKTASPASAVSTAPVLNPSPDFYNGYLQGPRQQTHWVDGQSAPKPRQLRPGERAVQD</sequence>
<dbReference type="RefSeq" id="WP_348946094.1">
    <property type="nucleotide sequence ID" value="NZ_CP157355.1"/>
</dbReference>
<protein>
    <recommendedName>
        <fullName evidence="4">DUF4124 domain-containing protein</fullName>
    </recommendedName>
</protein>
<evidence type="ECO:0008006" key="4">
    <source>
        <dbReference type="Google" id="ProtNLM"/>
    </source>
</evidence>
<feature type="signal peptide" evidence="2">
    <location>
        <begin position="1"/>
        <end position="25"/>
    </location>
</feature>
<proteinExistence type="predicted"/>
<accession>A0AAU7FCS5</accession>
<evidence type="ECO:0000256" key="2">
    <source>
        <dbReference type="SAM" id="SignalP"/>
    </source>
</evidence>
<feature type="region of interest" description="Disordered" evidence="1">
    <location>
        <begin position="77"/>
        <end position="101"/>
    </location>
</feature>